<dbReference type="Gramene" id="ONK55014">
    <property type="protein sequence ID" value="ONK55014"/>
    <property type="gene ID" value="A4U43_UnF8580"/>
</dbReference>
<proteinExistence type="inferred from homology"/>
<name>A0A1R3L5X6_ASPOF</name>
<dbReference type="AlphaFoldDB" id="A0A1R3L5X6"/>
<evidence type="ECO:0000259" key="3">
    <source>
        <dbReference type="Pfam" id="PF00171"/>
    </source>
</evidence>
<dbReference type="InterPro" id="IPR010061">
    <property type="entry name" value="MeMal-semiAld_DH"/>
</dbReference>
<dbReference type="Gene3D" id="3.40.309.10">
    <property type="entry name" value="Aldehyde Dehydrogenase, Chain A, domain 2"/>
    <property type="match status" value="1"/>
</dbReference>
<dbReference type="Pfam" id="PF00171">
    <property type="entry name" value="Aldedh"/>
    <property type="match status" value="1"/>
</dbReference>
<keyword evidence="2" id="KW-0812">Transmembrane</keyword>
<keyword evidence="2" id="KW-1133">Transmembrane helix</keyword>
<gene>
    <name evidence="4" type="ORF">A4U43_UnF8580</name>
</gene>
<keyword evidence="5" id="KW-1185">Reference proteome</keyword>
<protein>
    <recommendedName>
        <fullName evidence="3">Aldehyde dehydrogenase domain-containing protein</fullName>
    </recommendedName>
</protein>
<dbReference type="GO" id="GO:0005739">
    <property type="term" value="C:mitochondrion"/>
    <property type="evidence" value="ECO:0007669"/>
    <property type="project" value="TreeGrafter"/>
</dbReference>
<dbReference type="PANTHER" id="PTHR43866:SF3">
    <property type="entry name" value="METHYLMALONATE-SEMIALDEHYDE DEHYDROGENASE [ACYLATING], MITOCHONDRIAL"/>
    <property type="match status" value="1"/>
</dbReference>
<evidence type="ECO:0000256" key="1">
    <source>
        <dbReference type="ARBA" id="ARBA00009986"/>
    </source>
</evidence>
<dbReference type="Proteomes" id="UP000243459">
    <property type="component" value="Unassembled WGS sequence"/>
</dbReference>
<feature type="transmembrane region" description="Helical" evidence="2">
    <location>
        <begin position="128"/>
        <end position="147"/>
    </location>
</feature>
<evidence type="ECO:0000313" key="4">
    <source>
        <dbReference type="EMBL" id="ONK55014.1"/>
    </source>
</evidence>
<sequence length="203" mass="22476">MPKREANFLKLNCPPIPHPQPFDSNRELLPRPFHPQQSSPCPSCCVDGGDGGDGDGGDYGVFAASHRPPPPPATAIGASLMMETGEALDLRFPWRILKILWLGFVKGAIGPWPPEDVLAYFCIKHSDIFRYAYFACCVSSLLFVFFLTDNVYHQAESLEEAIHIVNNNRYSNGASIFTMSGISARKFQTKIEAGQCNIMSSKY</sequence>
<accession>A0A1R3L5X6</accession>
<dbReference type="GO" id="GO:0006210">
    <property type="term" value="P:thymine catabolic process"/>
    <property type="evidence" value="ECO:0007669"/>
    <property type="project" value="TreeGrafter"/>
</dbReference>
<feature type="domain" description="Aldehyde dehydrogenase" evidence="3">
    <location>
        <begin position="155"/>
        <end position="198"/>
    </location>
</feature>
<comment type="similarity">
    <text evidence="1">Belongs to the aldehyde dehydrogenase family.</text>
</comment>
<dbReference type="EMBL" id="KV863863">
    <property type="protein sequence ID" value="ONK55014.1"/>
    <property type="molecule type" value="Genomic_DNA"/>
</dbReference>
<reference evidence="5" key="1">
    <citation type="journal article" date="2017" name="Nat. Commun.">
        <title>The asparagus genome sheds light on the origin and evolution of a young Y chromosome.</title>
        <authorList>
            <person name="Harkess A."/>
            <person name="Zhou J."/>
            <person name="Xu C."/>
            <person name="Bowers J.E."/>
            <person name="Van der Hulst R."/>
            <person name="Ayyampalayam S."/>
            <person name="Mercati F."/>
            <person name="Riccardi P."/>
            <person name="McKain M.R."/>
            <person name="Kakrana A."/>
            <person name="Tang H."/>
            <person name="Ray J."/>
            <person name="Groenendijk J."/>
            <person name="Arikit S."/>
            <person name="Mathioni S.M."/>
            <person name="Nakano M."/>
            <person name="Shan H."/>
            <person name="Telgmann-Rauber A."/>
            <person name="Kanno A."/>
            <person name="Yue Z."/>
            <person name="Chen H."/>
            <person name="Li W."/>
            <person name="Chen Y."/>
            <person name="Xu X."/>
            <person name="Zhang Y."/>
            <person name="Luo S."/>
            <person name="Chen H."/>
            <person name="Gao J."/>
            <person name="Mao Z."/>
            <person name="Pires J.C."/>
            <person name="Luo M."/>
            <person name="Kudrna D."/>
            <person name="Wing R.A."/>
            <person name="Meyers B.C."/>
            <person name="Yi K."/>
            <person name="Kong H."/>
            <person name="Lavrijsen P."/>
            <person name="Sunseri F."/>
            <person name="Falavigna A."/>
            <person name="Ye Y."/>
            <person name="Leebens-Mack J.H."/>
            <person name="Chen G."/>
        </authorList>
    </citation>
    <scope>NUCLEOTIDE SEQUENCE [LARGE SCALE GENOMIC DNA]</scope>
    <source>
        <strain evidence="5">cv. DH0086</strain>
    </source>
</reference>
<evidence type="ECO:0000256" key="2">
    <source>
        <dbReference type="SAM" id="Phobius"/>
    </source>
</evidence>
<dbReference type="PANTHER" id="PTHR43866">
    <property type="entry name" value="MALONATE-SEMIALDEHYDE DEHYDROGENASE"/>
    <property type="match status" value="1"/>
</dbReference>
<keyword evidence="2" id="KW-0472">Membrane</keyword>
<dbReference type="GO" id="GO:0006574">
    <property type="term" value="P:L-valine catabolic process"/>
    <property type="evidence" value="ECO:0007669"/>
    <property type="project" value="TreeGrafter"/>
</dbReference>
<organism evidence="4 5">
    <name type="scientific">Asparagus officinalis</name>
    <name type="common">Garden asparagus</name>
    <dbReference type="NCBI Taxonomy" id="4686"/>
    <lineage>
        <taxon>Eukaryota</taxon>
        <taxon>Viridiplantae</taxon>
        <taxon>Streptophyta</taxon>
        <taxon>Embryophyta</taxon>
        <taxon>Tracheophyta</taxon>
        <taxon>Spermatophyta</taxon>
        <taxon>Magnoliopsida</taxon>
        <taxon>Liliopsida</taxon>
        <taxon>Asparagales</taxon>
        <taxon>Asparagaceae</taxon>
        <taxon>Asparagoideae</taxon>
        <taxon>Asparagus</taxon>
    </lineage>
</organism>
<dbReference type="InterPro" id="IPR016163">
    <property type="entry name" value="Ald_DH_C"/>
</dbReference>
<dbReference type="GO" id="GO:0004491">
    <property type="term" value="F:methylmalonate-semialdehyde dehydrogenase (acylating, NAD) activity"/>
    <property type="evidence" value="ECO:0007669"/>
    <property type="project" value="InterPro"/>
</dbReference>
<dbReference type="InterPro" id="IPR015590">
    <property type="entry name" value="Aldehyde_DH_dom"/>
</dbReference>
<evidence type="ECO:0000313" key="5">
    <source>
        <dbReference type="Proteomes" id="UP000243459"/>
    </source>
</evidence>